<evidence type="ECO:0000313" key="4">
    <source>
        <dbReference type="EMBL" id="OXG08334.1"/>
    </source>
</evidence>
<keyword evidence="2" id="KW-0521">NADP</keyword>
<dbReference type="Pfam" id="PF13561">
    <property type="entry name" value="adh_short_C2"/>
    <property type="match status" value="1"/>
</dbReference>
<dbReference type="InterPro" id="IPR002347">
    <property type="entry name" value="SDR_fam"/>
</dbReference>
<organism evidence="4 5">
    <name type="scientific">Flavobacterium araucananum</name>
    <dbReference type="NCBI Taxonomy" id="946678"/>
    <lineage>
        <taxon>Bacteria</taxon>
        <taxon>Pseudomonadati</taxon>
        <taxon>Bacteroidota</taxon>
        <taxon>Flavobacteriia</taxon>
        <taxon>Flavobacteriales</taxon>
        <taxon>Flavobacteriaceae</taxon>
        <taxon>Flavobacterium</taxon>
    </lineage>
</organism>
<sequence>MKNALITGGTKGIGKAVAERLINEGWNVIVTYWSDEEAAASFKKNIENLNTTAQVEVLKVDCSDFKAINIIEKYFIKKNVSLDAVLFNVGATDRTLFGHITPENWQRVFDVNINIPMFLLQKLSSKLNDGAAIVFTGSSMGIYPHSVSISYGVTKAAVHALVKNLVKELAPRKIRVNAVAPGFVATEWQKAKPSEQKVSINKKIALGHFCDPIELTDAYWFLISNNYVNGEILVVDGGYSMS</sequence>
<dbReference type="PANTHER" id="PTHR43618:SF12">
    <property type="entry name" value="OXIDOREDUCTASE, SHORT-CHAIN DEHYDROGENASE_REDUCTASE FAMILY (AFU_ORTHOLOGUE AFUA_1G14540)"/>
    <property type="match status" value="1"/>
</dbReference>
<comment type="similarity">
    <text evidence="1">Belongs to the short-chain dehydrogenases/reductases (SDR) family.</text>
</comment>
<dbReference type="RefSeq" id="WP_089478641.1">
    <property type="nucleotide sequence ID" value="NZ_MUGS01000006.1"/>
</dbReference>
<proteinExistence type="inferred from homology"/>
<dbReference type="GO" id="GO:0016491">
    <property type="term" value="F:oxidoreductase activity"/>
    <property type="evidence" value="ECO:0007669"/>
    <property type="project" value="UniProtKB-KW"/>
</dbReference>
<dbReference type="OrthoDB" id="9775296at2"/>
<evidence type="ECO:0000256" key="2">
    <source>
        <dbReference type="ARBA" id="ARBA00022857"/>
    </source>
</evidence>
<evidence type="ECO:0000256" key="3">
    <source>
        <dbReference type="ARBA" id="ARBA00023002"/>
    </source>
</evidence>
<dbReference type="InterPro" id="IPR036291">
    <property type="entry name" value="NAD(P)-bd_dom_sf"/>
</dbReference>
<protein>
    <submittedName>
        <fullName evidence="4">Short-chain dehydrogenase</fullName>
    </submittedName>
</protein>
<accession>A0A227PG18</accession>
<dbReference type="Gene3D" id="3.40.50.720">
    <property type="entry name" value="NAD(P)-binding Rossmann-like Domain"/>
    <property type="match status" value="1"/>
</dbReference>
<comment type="caution">
    <text evidence="4">The sequence shown here is derived from an EMBL/GenBank/DDBJ whole genome shotgun (WGS) entry which is preliminary data.</text>
</comment>
<keyword evidence="5" id="KW-1185">Reference proteome</keyword>
<gene>
    <name evidence="4" type="ORF">B0A64_06120</name>
</gene>
<dbReference type="Proteomes" id="UP000214684">
    <property type="component" value="Unassembled WGS sequence"/>
</dbReference>
<evidence type="ECO:0000313" key="5">
    <source>
        <dbReference type="Proteomes" id="UP000214684"/>
    </source>
</evidence>
<dbReference type="PRINTS" id="PR00081">
    <property type="entry name" value="GDHRDH"/>
</dbReference>
<dbReference type="InterPro" id="IPR052178">
    <property type="entry name" value="Sec_Metab_Biosynth_SDR"/>
</dbReference>
<dbReference type="AlphaFoldDB" id="A0A227PG18"/>
<dbReference type="SUPFAM" id="SSF51735">
    <property type="entry name" value="NAD(P)-binding Rossmann-fold domains"/>
    <property type="match status" value="1"/>
</dbReference>
<dbReference type="CDD" id="cd05233">
    <property type="entry name" value="SDR_c"/>
    <property type="match status" value="1"/>
</dbReference>
<evidence type="ECO:0000256" key="1">
    <source>
        <dbReference type="ARBA" id="ARBA00006484"/>
    </source>
</evidence>
<keyword evidence="3" id="KW-0560">Oxidoreductase</keyword>
<dbReference type="PANTHER" id="PTHR43618">
    <property type="entry name" value="7-ALPHA-HYDROXYSTEROID DEHYDROGENASE"/>
    <property type="match status" value="1"/>
</dbReference>
<reference evidence="4 5" key="1">
    <citation type="submission" date="2016-11" db="EMBL/GenBank/DDBJ databases">
        <title>Whole genomes of Flavobacteriaceae.</title>
        <authorList>
            <person name="Stine C."/>
            <person name="Li C."/>
            <person name="Tadesse D."/>
        </authorList>
    </citation>
    <scope>NUCLEOTIDE SEQUENCE [LARGE SCALE GENOMIC DNA]</scope>
    <source>
        <strain evidence="4 5">DSM 24704</strain>
    </source>
</reference>
<name>A0A227PG18_9FLAO</name>
<dbReference type="EMBL" id="MUGS01000006">
    <property type="protein sequence ID" value="OXG08334.1"/>
    <property type="molecule type" value="Genomic_DNA"/>
</dbReference>